<dbReference type="Proteomes" id="UP000198870">
    <property type="component" value="Unassembled WGS sequence"/>
</dbReference>
<dbReference type="EMBL" id="FMUX01000001">
    <property type="protein sequence ID" value="SCX76025.1"/>
    <property type="molecule type" value="Genomic_DNA"/>
</dbReference>
<accession>A0A1G5ADU1</accession>
<organism evidence="1 2">
    <name type="scientific">Desulfoluna spongiiphila</name>
    <dbReference type="NCBI Taxonomy" id="419481"/>
    <lineage>
        <taxon>Bacteria</taxon>
        <taxon>Pseudomonadati</taxon>
        <taxon>Thermodesulfobacteriota</taxon>
        <taxon>Desulfobacteria</taxon>
        <taxon>Desulfobacterales</taxon>
        <taxon>Desulfolunaceae</taxon>
        <taxon>Desulfoluna</taxon>
    </lineage>
</organism>
<evidence type="ECO:0000313" key="1">
    <source>
        <dbReference type="EMBL" id="SCX76025.1"/>
    </source>
</evidence>
<keyword evidence="2" id="KW-1185">Reference proteome</keyword>
<gene>
    <name evidence="1" type="ORF">SAMN05216233_10186</name>
</gene>
<evidence type="ECO:0000313" key="2">
    <source>
        <dbReference type="Proteomes" id="UP000198870"/>
    </source>
</evidence>
<proteinExistence type="predicted"/>
<dbReference type="OrthoDB" id="9816308at2"/>
<dbReference type="AlphaFoldDB" id="A0A1G5ADU1"/>
<sequence length="167" mass="19339">MRKSIPTEYREIVFDSKSEAVFARTLDLSGAEWKYHPPEHGNHRWDFLVASSTRPDKPTLIEYKPAMPTNTYVDNLVMKMSVDPRESIVVWGNPWEGIDKSIDGPQECCYRVYPIYCSHGKYGWGDFIRLGDNGGDWPTSTRHQTWAVLGITEEMVQEAMRYRFDLA</sequence>
<reference evidence="1 2" key="1">
    <citation type="submission" date="2016-10" db="EMBL/GenBank/DDBJ databases">
        <authorList>
            <person name="de Groot N.N."/>
        </authorList>
    </citation>
    <scope>NUCLEOTIDE SEQUENCE [LARGE SCALE GENOMIC DNA]</scope>
    <source>
        <strain evidence="1 2">AA1</strain>
    </source>
</reference>
<protein>
    <submittedName>
        <fullName evidence="1">Uncharacterized protein</fullName>
    </submittedName>
</protein>
<name>A0A1G5ADU1_9BACT</name>
<dbReference type="RefSeq" id="WP_139163786.1">
    <property type="nucleotide sequence ID" value="NZ_FMUX01000001.1"/>
</dbReference>